<evidence type="ECO:0000313" key="3">
    <source>
        <dbReference type="Proteomes" id="UP000248553"/>
    </source>
</evidence>
<evidence type="ECO:0000313" key="2">
    <source>
        <dbReference type="EMBL" id="RAK65766.1"/>
    </source>
</evidence>
<protein>
    <recommendedName>
        <fullName evidence="4">Glycosyltransferase RgtA/B/C/D-like domain-containing protein</fullName>
    </recommendedName>
</protein>
<feature type="transmembrane region" description="Helical" evidence="1">
    <location>
        <begin position="254"/>
        <end position="271"/>
    </location>
</feature>
<dbReference type="AlphaFoldDB" id="A0A328BII8"/>
<dbReference type="Proteomes" id="UP000248553">
    <property type="component" value="Unassembled WGS sequence"/>
</dbReference>
<feature type="transmembrane region" description="Helical" evidence="1">
    <location>
        <begin position="125"/>
        <end position="146"/>
    </location>
</feature>
<feature type="transmembrane region" description="Helical" evidence="1">
    <location>
        <begin position="6"/>
        <end position="22"/>
    </location>
</feature>
<gene>
    <name evidence="2" type="ORF">DLM85_13680</name>
</gene>
<keyword evidence="1" id="KW-0812">Transmembrane</keyword>
<feature type="transmembrane region" description="Helical" evidence="1">
    <location>
        <begin position="82"/>
        <end position="113"/>
    </location>
</feature>
<keyword evidence="1" id="KW-0472">Membrane</keyword>
<keyword evidence="1" id="KW-1133">Transmembrane helix</keyword>
<proteinExistence type="predicted"/>
<name>A0A328BII8_9BACT</name>
<reference evidence="3" key="1">
    <citation type="submission" date="2018-05" db="EMBL/GenBank/DDBJ databases">
        <authorList>
            <person name="Nie L."/>
        </authorList>
    </citation>
    <scope>NUCLEOTIDE SEQUENCE [LARGE SCALE GENOMIC DNA]</scope>
    <source>
        <strain evidence="3">NL</strain>
    </source>
</reference>
<sequence length="434" mass="49106">MIPVIINWLVLIVSAYIFYKVAHLLLRSELLGVMATLIYAGLINTNVYMRHVLPYDFAMCLMLYVLYTVLRQKQQGRAWNYAFFAKVGFISVFLITVYPGFYMAPFIVLAVLLDDRNPFVLLKKYFAGIVVYGLAGTVALLIFELISRLGGTSYLISSFHLAHTIDQGSYEEGFTFLVKYLYQIEGFIGTSLVALFVVYVIYLGGNLIKSFKDNSELDDLDKLVLVVAAFYFLHGFCTYFVHKMVFYGRLMHPFMPFVVLGAVSVIQRLSIPPLRTALVFALPLISLVSFGLFFKEYRVLDYPYDVLSQYHLNTNTASKVRYVNEVGKSPGFKYDIPEPARLNEASTAPTTDSLTLINFAFLFPMKHLTPAPDLAKLGSQVLFDGPHFLNFRAYQFEGFTIAERELIRASKFHFQIRTRGLSGSTPTGGVTPLN</sequence>
<dbReference type="EMBL" id="QHKM01000004">
    <property type="protein sequence ID" value="RAK65766.1"/>
    <property type="molecule type" value="Genomic_DNA"/>
</dbReference>
<keyword evidence="3" id="KW-1185">Reference proteome</keyword>
<feature type="transmembrane region" description="Helical" evidence="1">
    <location>
        <begin position="223"/>
        <end position="242"/>
    </location>
</feature>
<comment type="caution">
    <text evidence="2">The sequence shown here is derived from an EMBL/GenBank/DDBJ whole genome shotgun (WGS) entry which is preliminary data.</text>
</comment>
<feature type="transmembrane region" description="Helical" evidence="1">
    <location>
        <begin position="180"/>
        <end position="203"/>
    </location>
</feature>
<organism evidence="2 3">
    <name type="scientific">Hymenobacter edaphi</name>
    <dbReference type="NCBI Taxonomy" id="2211146"/>
    <lineage>
        <taxon>Bacteria</taxon>
        <taxon>Pseudomonadati</taxon>
        <taxon>Bacteroidota</taxon>
        <taxon>Cytophagia</taxon>
        <taxon>Cytophagales</taxon>
        <taxon>Hymenobacteraceae</taxon>
        <taxon>Hymenobacter</taxon>
    </lineage>
</organism>
<feature type="transmembrane region" description="Helical" evidence="1">
    <location>
        <begin position="277"/>
        <end position="294"/>
    </location>
</feature>
<evidence type="ECO:0008006" key="4">
    <source>
        <dbReference type="Google" id="ProtNLM"/>
    </source>
</evidence>
<evidence type="ECO:0000256" key="1">
    <source>
        <dbReference type="SAM" id="Phobius"/>
    </source>
</evidence>
<feature type="transmembrane region" description="Helical" evidence="1">
    <location>
        <begin position="53"/>
        <end position="70"/>
    </location>
</feature>
<accession>A0A328BII8</accession>